<gene>
    <name evidence="1" type="ORF">PH7735_00067</name>
</gene>
<keyword evidence="2" id="KW-1185">Reference proteome</keyword>
<name>A0A0P1HZY5_9RHOB</name>
<organism evidence="1 2">
    <name type="scientific">Shimia thalassica</name>
    <dbReference type="NCBI Taxonomy" id="1715693"/>
    <lineage>
        <taxon>Bacteria</taxon>
        <taxon>Pseudomonadati</taxon>
        <taxon>Pseudomonadota</taxon>
        <taxon>Alphaproteobacteria</taxon>
        <taxon>Rhodobacterales</taxon>
        <taxon>Roseobacteraceae</taxon>
    </lineage>
</organism>
<dbReference type="AlphaFoldDB" id="A0A0P1HZY5"/>
<dbReference type="EMBL" id="CYTW01000001">
    <property type="protein sequence ID" value="CUJ81777.1"/>
    <property type="molecule type" value="Genomic_DNA"/>
</dbReference>
<protein>
    <submittedName>
        <fullName evidence="1">Uncharacterized protein</fullName>
    </submittedName>
</protein>
<dbReference type="STRING" id="1715693.PH7735_00067"/>
<dbReference type="Proteomes" id="UP000051870">
    <property type="component" value="Unassembled WGS sequence"/>
</dbReference>
<proteinExistence type="predicted"/>
<sequence>MFLQSRDSGKVAGEICFAERGMDFVVAYLMQQNGWPTLAAL</sequence>
<evidence type="ECO:0000313" key="1">
    <source>
        <dbReference type="EMBL" id="CUJ81777.1"/>
    </source>
</evidence>
<evidence type="ECO:0000313" key="2">
    <source>
        <dbReference type="Proteomes" id="UP000051870"/>
    </source>
</evidence>
<accession>A0A0P1HZY5</accession>
<reference evidence="2" key="1">
    <citation type="submission" date="2015-09" db="EMBL/GenBank/DDBJ databases">
        <authorList>
            <person name="Rodrigo-Torres Lidia"/>
            <person name="Arahal R.David."/>
        </authorList>
    </citation>
    <scope>NUCLEOTIDE SEQUENCE [LARGE SCALE GENOMIC DNA]</scope>
    <source>
        <strain evidence="2">CECT 7735</strain>
    </source>
</reference>